<dbReference type="SUPFAM" id="SSF56349">
    <property type="entry name" value="DNA breaking-rejoining enzymes"/>
    <property type="match status" value="2"/>
</dbReference>
<dbReference type="PANTHER" id="PTHR30349:SF64">
    <property type="entry name" value="PROPHAGE INTEGRASE INTD-RELATED"/>
    <property type="match status" value="1"/>
</dbReference>
<evidence type="ECO:0000259" key="7">
    <source>
        <dbReference type="PROSITE" id="PS51900"/>
    </source>
</evidence>
<evidence type="ECO:0000313" key="9">
    <source>
        <dbReference type="Proteomes" id="UP000245469"/>
    </source>
</evidence>
<dbReference type="InterPro" id="IPR013762">
    <property type="entry name" value="Integrase-like_cat_sf"/>
</dbReference>
<dbReference type="GO" id="GO:0006310">
    <property type="term" value="P:DNA recombination"/>
    <property type="evidence" value="ECO:0007669"/>
    <property type="project" value="UniProtKB-KW"/>
</dbReference>
<proteinExistence type="inferred from homology"/>
<dbReference type="PROSITE" id="PS51900">
    <property type="entry name" value="CB"/>
    <property type="match status" value="1"/>
</dbReference>
<dbReference type="InterPro" id="IPR053876">
    <property type="entry name" value="Phage_int_M"/>
</dbReference>
<gene>
    <name evidence="8" type="ORF">BXY45_106133</name>
</gene>
<keyword evidence="9" id="KW-1185">Reference proteome</keyword>
<feature type="domain" description="Tyr recombinase" evidence="6">
    <location>
        <begin position="121"/>
        <end position="419"/>
    </location>
</feature>
<evidence type="ECO:0000256" key="3">
    <source>
        <dbReference type="ARBA" id="ARBA00023172"/>
    </source>
</evidence>
<feature type="domain" description="Core-binding (CB)" evidence="7">
    <location>
        <begin position="17"/>
        <end position="100"/>
    </location>
</feature>
<dbReference type="InterPro" id="IPR011010">
    <property type="entry name" value="DNA_brk_join_enz"/>
</dbReference>
<feature type="compositionally biased region" description="Basic and acidic residues" evidence="5">
    <location>
        <begin position="312"/>
        <end position="324"/>
    </location>
</feature>
<evidence type="ECO:0000256" key="2">
    <source>
        <dbReference type="ARBA" id="ARBA00023125"/>
    </source>
</evidence>
<evidence type="ECO:0000256" key="5">
    <source>
        <dbReference type="SAM" id="MobiDB-lite"/>
    </source>
</evidence>
<dbReference type="AlphaFoldDB" id="A0A316ACJ0"/>
<dbReference type="Proteomes" id="UP000245469">
    <property type="component" value="Unassembled WGS sequence"/>
</dbReference>
<dbReference type="Pfam" id="PF22022">
    <property type="entry name" value="Phage_int_M"/>
    <property type="match status" value="1"/>
</dbReference>
<dbReference type="GO" id="GO:0003677">
    <property type="term" value="F:DNA binding"/>
    <property type="evidence" value="ECO:0007669"/>
    <property type="project" value="UniProtKB-UniRule"/>
</dbReference>
<dbReference type="InterPro" id="IPR002104">
    <property type="entry name" value="Integrase_catalytic"/>
</dbReference>
<evidence type="ECO:0000256" key="1">
    <source>
        <dbReference type="ARBA" id="ARBA00008857"/>
    </source>
</evidence>
<evidence type="ECO:0000313" key="8">
    <source>
        <dbReference type="EMBL" id="PWJ54690.1"/>
    </source>
</evidence>
<keyword evidence="2 4" id="KW-0238">DNA-binding</keyword>
<dbReference type="GO" id="GO:0015074">
    <property type="term" value="P:DNA integration"/>
    <property type="evidence" value="ECO:0007669"/>
    <property type="project" value="InterPro"/>
</dbReference>
<dbReference type="InterPro" id="IPR010998">
    <property type="entry name" value="Integrase_recombinase_N"/>
</dbReference>
<feature type="region of interest" description="Disordered" evidence="5">
    <location>
        <begin position="303"/>
        <end position="334"/>
    </location>
</feature>
<comment type="similarity">
    <text evidence="1">Belongs to the 'phage' integrase family.</text>
</comment>
<dbReference type="EMBL" id="QGDQ01000006">
    <property type="protein sequence ID" value="PWJ54690.1"/>
    <property type="molecule type" value="Genomic_DNA"/>
</dbReference>
<keyword evidence="3" id="KW-0233">DNA recombination</keyword>
<dbReference type="Pfam" id="PF00589">
    <property type="entry name" value="Phage_integrase"/>
    <property type="match status" value="1"/>
</dbReference>
<evidence type="ECO:0000256" key="4">
    <source>
        <dbReference type="PROSITE-ProRule" id="PRU01248"/>
    </source>
</evidence>
<dbReference type="PROSITE" id="PS51898">
    <property type="entry name" value="TYR_RECOMBINASE"/>
    <property type="match status" value="1"/>
</dbReference>
<reference evidence="8 9" key="1">
    <citation type="submission" date="2018-03" db="EMBL/GenBank/DDBJ databases">
        <title>Genomic Encyclopedia of Archaeal and Bacterial Type Strains, Phase II (KMG-II): from individual species to whole genera.</title>
        <authorList>
            <person name="Goeker M."/>
        </authorList>
    </citation>
    <scope>NUCLEOTIDE SEQUENCE [LARGE SCALE GENOMIC DNA]</scope>
    <source>
        <strain evidence="8 9">DSM 44889</strain>
    </source>
</reference>
<dbReference type="InterPro" id="IPR044068">
    <property type="entry name" value="CB"/>
</dbReference>
<accession>A0A316ACJ0</accession>
<dbReference type="InterPro" id="IPR050090">
    <property type="entry name" value="Tyrosine_recombinase_XerCD"/>
</dbReference>
<comment type="caution">
    <text evidence="8">The sequence shown here is derived from an EMBL/GenBank/DDBJ whole genome shotgun (WGS) entry which is preliminary data.</text>
</comment>
<evidence type="ECO:0000259" key="6">
    <source>
        <dbReference type="PROSITE" id="PS51898"/>
    </source>
</evidence>
<dbReference type="PANTHER" id="PTHR30349">
    <property type="entry name" value="PHAGE INTEGRASE-RELATED"/>
    <property type="match status" value="1"/>
</dbReference>
<sequence>MIGLMETNTRASSQRRASHLTVSEAWAGYAANATVDPKTMAGYEGIFVRHVDPVLGSMLVAEITRGDVAALLERLRAQGAGDSLVRLARIVLSAACRYAMDHGVIDALPTAAVPAPHSRTVVGRVITPEEFVRVRDALPTPGARLLADLFVRAGLRIGEALALTASDIDRDAVLVRRTLSEPGRRFSADGERFALRPSTKNGHERRVVVGQHFADRLRLWCKESGIGPDDVVFPARLVLPPVSGRTFPQKIHLEPLTPARLAELGTFTGPNGIEYQHGTMNGYVTGKCREACCRQAISEYSARKKRERRQRQRGDVAPRRERVQAGEAPVDSAASTGVTGLGVVSHQGWSRLWQAAVRSAGLDFSPQARQTRHAYASWLNLGGVSAERIAEGLGHQDDRSTRVYMRPVGPEAEAVAVMDTLLGEGGAPPA</sequence>
<organism evidence="8 9">
    <name type="scientific">Quadrisphaera granulorum</name>
    <dbReference type="NCBI Taxonomy" id="317664"/>
    <lineage>
        <taxon>Bacteria</taxon>
        <taxon>Bacillati</taxon>
        <taxon>Actinomycetota</taxon>
        <taxon>Actinomycetes</taxon>
        <taxon>Kineosporiales</taxon>
        <taxon>Kineosporiaceae</taxon>
        <taxon>Quadrisphaera</taxon>
    </lineage>
</organism>
<dbReference type="Gene3D" id="1.10.150.130">
    <property type="match status" value="1"/>
</dbReference>
<dbReference type="Gene3D" id="1.10.443.10">
    <property type="entry name" value="Intergrase catalytic core"/>
    <property type="match status" value="1"/>
</dbReference>
<protein>
    <submittedName>
        <fullName evidence="8">Phage integrase family protein</fullName>
    </submittedName>
</protein>
<name>A0A316ACJ0_9ACTN</name>